<evidence type="ECO:0000259" key="1">
    <source>
        <dbReference type="Pfam" id="PF13464"/>
    </source>
</evidence>
<comment type="caution">
    <text evidence="2">The sequence shown here is derived from an EMBL/GenBank/DDBJ whole genome shotgun (WGS) entry which is preliminary data.</text>
</comment>
<dbReference type="PANTHER" id="PTHR34475">
    <property type="match status" value="1"/>
</dbReference>
<dbReference type="PANTHER" id="PTHR34475:SF1">
    <property type="entry name" value="CYTOSKELETON PROTEIN RODZ"/>
    <property type="match status" value="1"/>
</dbReference>
<proteinExistence type="predicted"/>
<keyword evidence="3" id="KW-1185">Reference proteome</keyword>
<sequence length="282" mass="29295">MQPQDSTFSPAQQIGQQLRSAREAQGLSLLDVVDRLKLSPRQLEAIEAGQFDRLPGVTFVRGFVRNYARFLELDSSGLMALLDEQFPPVKLEPAAVATAAPAAPQSGSGKGWLWLLPLLLAGGVAGWWQFSQQPAASSEPQALPLEMATASAPLAEASVPLSEVQLDASAVQAAPLPASAPAVVAPVVAAAKAVASAPVAAAAGEKSVRLTTRQESWVTVTDASGKKLIYGLLPAGSDKQANGVPPFKLTIGNAAQVELSYDGAAVDLKSKIRGTTAKLELN</sequence>
<dbReference type="InterPro" id="IPR025194">
    <property type="entry name" value="RodZ-like_C"/>
</dbReference>
<dbReference type="Gene3D" id="1.10.260.40">
    <property type="entry name" value="lambda repressor-like DNA-binding domains"/>
    <property type="match status" value="1"/>
</dbReference>
<dbReference type="CDD" id="cd00093">
    <property type="entry name" value="HTH_XRE"/>
    <property type="match status" value="1"/>
</dbReference>
<reference evidence="3" key="1">
    <citation type="journal article" date="2019" name="Int. J. Syst. Evol. Microbiol.">
        <title>The Global Catalogue of Microorganisms (GCM) 10K type strain sequencing project: providing services to taxonomists for standard genome sequencing and annotation.</title>
        <authorList>
            <consortium name="The Broad Institute Genomics Platform"/>
            <consortium name="The Broad Institute Genome Sequencing Center for Infectious Disease"/>
            <person name="Wu L."/>
            <person name="Ma J."/>
        </authorList>
    </citation>
    <scope>NUCLEOTIDE SEQUENCE [LARGE SCALE GENOMIC DNA]</scope>
    <source>
        <strain evidence="3">KCTC 42742</strain>
    </source>
</reference>
<dbReference type="Proteomes" id="UP001595741">
    <property type="component" value="Unassembled WGS sequence"/>
</dbReference>
<dbReference type="InterPro" id="IPR001387">
    <property type="entry name" value="Cro/C1-type_HTH"/>
</dbReference>
<dbReference type="SUPFAM" id="SSF47413">
    <property type="entry name" value="lambda repressor-like DNA-binding domains"/>
    <property type="match status" value="1"/>
</dbReference>
<name>A0ABV7RJG5_9NEIS</name>
<organism evidence="2 3">
    <name type="scientific">Vogesella facilis</name>
    <dbReference type="NCBI Taxonomy" id="1655232"/>
    <lineage>
        <taxon>Bacteria</taxon>
        <taxon>Pseudomonadati</taxon>
        <taxon>Pseudomonadota</taxon>
        <taxon>Betaproteobacteria</taxon>
        <taxon>Neisseriales</taxon>
        <taxon>Chromobacteriaceae</taxon>
        <taxon>Vogesella</taxon>
    </lineage>
</organism>
<evidence type="ECO:0000313" key="3">
    <source>
        <dbReference type="Proteomes" id="UP001595741"/>
    </source>
</evidence>
<feature type="domain" description="Cytoskeleton protein RodZ-like C-terminal" evidence="1">
    <location>
        <begin position="209"/>
        <end position="279"/>
    </location>
</feature>
<dbReference type="RefSeq" id="WP_386094004.1">
    <property type="nucleotide sequence ID" value="NZ_JBHRXN010000036.1"/>
</dbReference>
<dbReference type="EMBL" id="JBHRXN010000036">
    <property type="protein sequence ID" value="MFC3533802.1"/>
    <property type="molecule type" value="Genomic_DNA"/>
</dbReference>
<accession>A0ABV7RJG5</accession>
<evidence type="ECO:0000313" key="2">
    <source>
        <dbReference type="EMBL" id="MFC3533802.1"/>
    </source>
</evidence>
<dbReference type="InterPro" id="IPR010982">
    <property type="entry name" value="Lambda_DNA-bd_dom_sf"/>
</dbReference>
<protein>
    <submittedName>
        <fullName evidence="2">Helix-turn-helix domain-containing protein</fullName>
    </submittedName>
</protein>
<gene>
    <name evidence="2" type="ORF">ACFOLG_16680</name>
</gene>
<dbReference type="Pfam" id="PF13464">
    <property type="entry name" value="RodZ_C"/>
    <property type="match status" value="1"/>
</dbReference>
<dbReference type="Pfam" id="PF13413">
    <property type="entry name" value="HTH_25"/>
    <property type="match status" value="1"/>
</dbReference>
<dbReference type="InterPro" id="IPR050400">
    <property type="entry name" value="Bact_Cytoskel_RodZ"/>
</dbReference>